<dbReference type="GO" id="GO:0004672">
    <property type="term" value="F:protein kinase activity"/>
    <property type="evidence" value="ECO:0007669"/>
    <property type="project" value="InterPro"/>
</dbReference>
<dbReference type="KEGG" id="tet:TTHERM_00091490"/>
<dbReference type="Gene3D" id="1.25.40.10">
    <property type="entry name" value="Tetratricopeptide repeat domain"/>
    <property type="match status" value="4"/>
</dbReference>
<accession>Q236E4</accession>
<dbReference type="eggNOG" id="KOG1840">
    <property type="taxonomic scope" value="Eukaryota"/>
</dbReference>
<feature type="coiled-coil region" evidence="4">
    <location>
        <begin position="1287"/>
        <end position="1314"/>
    </location>
</feature>
<evidence type="ECO:0000256" key="2">
    <source>
        <dbReference type="ARBA" id="ARBA00022803"/>
    </source>
</evidence>
<evidence type="ECO:0000313" key="7">
    <source>
        <dbReference type="Proteomes" id="UP000009168"/>
    </source>
</evidence>
<dbReference type="PROSITE" id="PS50011">
    <property type="entry name" value="PROTEIN_KINASE_DOM"/>
    <property type="match status" value="1"/>
</dbReference>
<evidence type="ECO:0000256" key="4">
    <source>
        <dbReference type="SAM" id="Coils"/>
    </source>
</evidence>
<dbReference type="SUPFAM" id="SSF56112">
    <property type="entry name" value="Protein kinase-like (PK-like)"/>
    <property type="match status" value="1"/>
</dbReference>
<dbReference type="Pfam" id="PF13424">
    <property type="entry name" value="TPR_12"/>
    <property type="match status" value="1"/>
</dbReference>
<dbReference type="SUPFAM" id="SSF48452">
    <property type="entry name" value="TPR-like"/>
    <property type="match status" value="2"/>
</dbReference>
<dbReference type="InterPro" id="IPR011990">
    <property type="entry name" value="TPR-like_helical_dom_sf"/>
</dbReference>
<dbReference type="InterPro" id="IPR000719">
    <property type="entry name" value="Prot_kinase_dom"/>
</dbReference>
<feature type="domain" description="Protein kinase" evidence="5">
    <location>
        <begin position="402"/>
        <end position="713"/>
    </location>
</feature>
<proteinExistence type="predicted"/>
<dbReference type="InterPro" id="IPR011009">
    <property type="entry name" value="Kinase-like_dom_sf"/>
</dbReference>
<dbReference type="STRING" id="312017.Q236E4"/>
<keyword evidence="7" id="KW-1185">Reference proteome</keyword>
<dbReference type="Proteomes" id="UP000009168">
    <property type="component" value="Unassembled WGS sequence"/>
</dbReference>
<dbReference type="Gene3D" id="1.10.510.10">
    <property type="entry name" value="Transferase(Phosphotransferase) domain 1"/>
    <property type="match status" value="1"/>
</dbReference>
<dbReference type="GO" id="GO:0005524">
    <property type="term" value="F:ATP binding"/>
    <property type="evidence" value="ECO:0007669"/>
    <property type="project" value="InterPro"/>
</dbReference>
<dbReference type="SUPFAM" id="SSF54495">
    <property type="entry name" value="UBC-like"/>
    <property type="match status" value="1"/>
</dbReference>
<sequence length="1382" mass="162163">MMQENEAFEEALFRIFQDDTKINKILQDLEDLSALNSEDISVQITEIGVGLKIELKISAGCLKQHGIEFKRLKNDIFVDLVLTPDYPYDNPRIFFQNTFCYPSLADGRNFFNSVMSHIKWNSSLMLTQVLNELINYIKILNRRIKDYEFLVKEGQYEIGEEYDMEYFLNLSTCELFASQEIISKKKLNQKILMITQFKFLEFELIKNSNKTAQLVKVEDISDLISFGYAQKSKDRRILLKWQIKDKKKTRQVEFLIDEEEKFLKLIEERVGQVEKLMIATKKVISEDEVTLKSYENMDLDQILQNITIIESELSENITLSAIDTLMVLYQKAIEFLSAVADPSYKLFIQKLQDLLTREDVQIILKSKEKPQASETKQDKKASQLIAIEDFDSIFEDLSQSHVQKNDEQGKGSEDEQKKRKMEELKKAELLKKYFQHRINLQNSERYIHIQTRYFSKYVEKLYYDKTDKKKVIHIQYKNHNRVDFDNEVLVRQLLITQKENLIPGILEINKSSKEIIFTTGLCNLSQLAEVYKNKEIAWQKQDILYILKTLLLKLQEINEMKIFLSDIKPENIVTFPKENYRDYGIEFSINQQNLCDGSNYPLTYSRAYTEPEFLKHLLNKEPIADHEKIQNELYMIGRTIQYLIDSDKENFKHENVEKFVSNLSEEKYGTTLKKILQMLLIEKVVNDFGYILSELERGEQNIDNFLKDEHGFNLVIHENIIKQGLQNNLFLDIHQKVLFEQRYQLNERVNYMIDTIGSDNYPLYPLLAHEKQGSLKEILENTENLIKENQEFTKETKRLYDSIIQILQTQQIKESEDSFNFPEANILSNQEQYLFINLLCLKGIIYKWNGYIKLFKKIQEYALDTCQKLIGQEHPIYANCLINLAQAESLNSHPEKGVQYLIQSYVIRKKLLGNHPSTIYTLLSIAETLRKQGRFNQSLEIHERVQHDFSELSEKEQNSICLGKLLLSQAKTLMLSKKINESYSLISQAVDIFKETYGEESIQISEAYAETADLFTLKQQLKDAHQLNLQCIQIVKNLYGDNHPLLADYYVNISYTFRNAKNFDESMNFLIQAMEIRKKFFGDNHPIIADTYTEQANSLTYSNQLQQAAELHKIALKIREELYGVENSTTLSSLEAIVVLLLVQQKFEEASEYQAKVIDGYDLIYGHDSIQLAKFLEKVAYQHEQLKNYSEALPYLQRVIEIRQKNIDLDQNHQYLQSLLNIRYINQKLLDFNQFVFQIFYLKQQSFSLDQSNQYEESLKYKNEALNRMKIELGEKHKKITQQLISIAETQINLDQSQNALNSLKEALIQIQDKGLEENETTKCLRTMGQILISQGQKGNTEVVFEYYEKILSVVREILTQQSPYYQFIESICSQTVEQLIQ</sequence>
<dbReference type="PANTHER" id="PTHR45641:SF19">
    <property type="entry name" value="NEPHROCYSTIN-3"/>
    <property type="match status" value="1"/>
</dbReference>
<dbReference type="InParanoid" id="Q236E4"/>
<dbReference type="PROSITE" id="PS50005">
    <property type="entry name" value="TPR"/>
    <property type="match status" value="1"/>
</dbReference>
<dbReference type="InterPro" id="IPR019734">
    <property type="entry name" value="TPR_rpt"/>
</dbReference>
<evidence type="ECO:0000256" key="1">
    <source>
        <dbReference type="ARBA" id="ARBA00022737"/>
    </source>
</evidence>
<dbReference type="RefSeq" id="XP_001012801.3">
    <property type="nucleotide sequence ID" value="XM_001012801.3"/>
</dbReference>
<protein>
    <submittedName>
        <fullName evidence="6">Tetratricopeptide repeat protein</fullName>
    </submittedName>
</protein>
<dbReference type="CDD" id="cd00195">
    <property type="entry name" value="UBCc_UEV"/>
    <property type="match status" value="1"/>
</dbReference>
<dbReference type="PANTHER" id="PTHR45641">
    <property type="entry name" value="TETRATRICOPEPTIDE REPEAT PROTEIN (AFU_ORTHOLOGUE AFUA_6G03870)"/>
    <property type="match status" value="1"/>
</dbReference>
<keyword evidence="2 3" id="KW-0802">TPR repeat</keyword>
<dbReference type="SMART" id="SM00028">
    <property type="entry name" value="TPR"/>
    <property type="match status" value="7"/>
</dbReference>
<dbReference type="HOGENOM" id="CLU_257276_0_0_1"/>
<keyword evidence="4" id="KW-0175">Coiled coil</keyword>
<dbReference type="EMBL" id="GG662749">
    <property type="protein sequence ID" value="EAR92556.3"/>
    <property type="molecule type" value="Genomic_DNA"/>
</dbReference>
<name>Q236E4_TETTS</name>
<reference evidence="7" key="1">
    <citation type="journal article" date="2006" name="PLoS Biol.">
        <title>Macronuclear genome sequence of the ciliate Tetrahymena thermophila, a model eukaryote.</title>
        <authorList>
            <person name="Eisen J.A."/>
            <person name="Coyne R.S."/>
            <person name="Wu M."/>
            <person name="Wu D."/>
            <person name="Thiagarajan M."/>
            <person name="Wortman J.R."/>
            <person name="Badger J.H."/>
            <person name="Ren Q."/>
            <person name="Amedeo P."/>
            <person name="Jones K.M."/>
            <person name="Tallon L.J."/>
            <person name="Delcher A.L."/>
            <person name="Salzberg S.L."/>
            <person name="Silva J.C."/>
            <person name="Haas B.J."/>
            <person name="Majoros W.H."/>
            <person name="Farzad M."/>
            <person name="Carlton J.M."/>
            <person name="Smith R.K. Jr."/>
            <person name="Garg J."/>
            <person name="Pearlman R.E."/>
            <person name="Karrer K.M."/>
            <person name="Sun L."/>
            <person name="Manning G."/>
            <person name="Elde N.C."/>
            <person name="Turkewitz A.P."/>
            <person name="Asai D.J."/>
            <person name="Wilkes D.E."/>
            <person name="Wang Y."/>
            <person name="Cai H."/>
            <person name="Collins K."/>
            <person name="Stewart B.A."/>
            <person name="Lee S.R."/>
            <person name="Wilamowska K."/>
            <person name="Weinberg Z."/>
            <person name="Ruzzo W.L."/>
            <person name="Wloga D."/>
            <person name="Gaertig J."/>
            <person name="Frankel J."/>
            <person name="Tsao C.-C."/>
            <person name="Gorovsky M.A."/>
            <person name="Keeling P.J."/>
            <person name="Waller R.F."/>
            <person name="Patron N.J."/>
            <person name="Cherry J.M."/>
            <person name="Stover N.A."/>
            <person name="Krieger C.J."/>
            <person name="del Toro C."/>
            <person name="Ryder H.F."/>
            <person name="Williamson S.C."/>
            <person name="Barbeau R.A."/>
            <person name="Hamilton E.P."/>
            <person name="Orias E."/>
        </authorList>
    </citation>
    <scope>NUCLEOTIDE SEQUENCE [LARGE SCALE GENOMIC DNA]</scope>
    <source>
        <strain evidence="7">SB210</strain>
    </source>
</reference>
<feature type="repeat" description="TPR" evidence="3">
    <location>
        <begin position="1173"/>
        <end position="1206"/>
    </location>
</feature>
<organism evidence="6 7">
    <name type="scientific">Tetrahymena thermophila (strain SB210)</name>
    <dbReference type="NCBI Taxonomy" id="312017"/>
    <lineage>
        <taxon>Eukaryota</taxon>
        <taxon>Sar</taxon>
        <taxon>Alveolata</taxon>
        <taxon>Ciliophora</taxon>
        <taxon>Intramacronucleata</taxon>
        <taxon>Oligohymenophorea</taxon>
        <taxon>Hymenostomatida</taxon>
        <taxon>Tetrahymenina</taxon>
        <taxon>Tetrahymenidae</taxon>
        <taxon>Tetrahymena</taxon>
    </lineage>
</organism>
<dbReference type="GeneID" id="7841677"/>
<evidence type="ECO:0000259" key="5">
    <source>
        <dbReference type="PROSITE" id="PS50011"/>
    </source>
</evidence>
<evidence type="ECO:0000256" key="3">
    <source>
        <dbReference type="PROSITE-ProRule" id="PRU00339"/>
    </source>
</evidence>
<dbReference type="InterPro" id="IPR016135">
    <property type="entry name" value="UBQ-conjugating_enzyme/RWD"/>
</dbReference>
<keyword evidence="1" id="KW-0677">Repeat</keyword>
<gene>
    <name evidence="6" type="ORF">TTHERM_00091490</name>
</gene>
<dbReference type="OrthoDB" id="344052at2759"/>
<evidence type="ECO:0000313" key="6">
    <source>
        <dbReference type="EMBL" id="EAR92556.3"/>
    </source>
</evidence>